<dbReference type="RefSeq" id="WP_310455649.1">
    <property type="nucleotide sequence ID" value="NZ_JAVKPH010000002.1"/>
</dbReference>
<dbReference type="PANTHER" id="PTHR30469">
    <property type="entry name" value="MULTIDRUG RESISTANCE PROTEIN MDTA"/>
    <property type="match status" value="1"/>
</dbReference>
<name>A0ABU1F3P1_9RHOB</name>
<dbReference type="Gene3D" id="2.40.30.170">
    <property type="match status" value="1"/>
</dbReference>
<accession>A0ABU1F3P1</accession>
<dbReference type="SUPFAM" id="SSF111369">
    <property type="entry name" value="HlyD-like secretion proteins"/>
    <property type="match status" value="1"/>
</dbReference>
<proteinExistence type="inferred from homology"/>
<reference evidence="7 8" key="1">
    <citation type="submission" date="2023-09" db="EMBL/GenBank/DDBJ databases">
        <title>Xinfangfangia sedmenti sp. nov., isolated the sedment.</title>
        <authorList>
            <person name="Xu L."/>
        </authorList>
    </citation>
    <scope>NUCLEOTIDE SEQUENCE [LARGE SCALE GENOMIC DNA]</scope>
    <source>
        <strain evidence="7 8">LG-4</strain>
    </source>
</reference>
<evidence type="ECO:0000313" key="7">
    <source>
        <dbReference type="EMBL" id="MDR5651477.1"/>
    </source>
</evidence>
<dbReference type="InterPro" id="IPR058627">
    <property type="entry name" value="MdtA-like_C"/>
</dbReference>
<dbReference type="InterPro" id="IPR006143">
    <property type="entry name" value="RND_pump_MFP"/>
</dbReference>
<evidence type="ECO:0000259" key="4">
    <source>
        <dbReference type="Pfam" id="PF25917"/>
    </source>
</evidence>
<evidence type="ECO:0000313" key="8">
    <source>
        <dbReference type="Proteomes" id="UP001247754"/>
    </source>
</evidence>
<sequence>MSFWKQAVLVLAIALAGFVAWALWIPSAGPVLARWGLDGVLARFGVEHAAAPQQGGWGAPSAAMVRAEPARAVPLTDRVAAIGSARPVRAVALAPEVSGQIADLPVASGQHVAAGTVIVRLESAAQQIAADRAALMLEDARATAERLRRLRATGAATDLQAQEAELGLRAAELSLREAEFALSQRQVVAPISGWVGILSVEPGDLVSAGTELTTIDDRSSLIVDFRVPERVVGRLAVGDGVQASPLARAGQGLPARVSAIDNRVDEASRTLRVQAALANADDSLRPGMAFAIAIDLPADSYPAVDPLAIQWSGDGSFVWLVREGKAAQLPVRIVQRNADAVLIEADLAPGDLVVTEGVQALRPGAPVTVAPENGAAAGLTQAAVPASRG</sequence>
<dbReference type="PANTHER" id="PTHR30469:SF13">
    <property type="entry name" value="HAE1 FAMILY EFFLUX PUMP MFP COMPONENT"/>
    <property type="match status" value="1"/>
</dbReference>
<evidence type="ECO:0000259" key="5">
    <source>
        <dbReference type="Pfam" id="PF25954"/>
    </source>
</evidence>
<dbReference type="Pfam" id="PF25954">
    <property type="entry name" value="Beta-barrel_RND_2"/>
    <property type="match status" value="1"/>
</dbReference>
<protein>
    <submittedName>
        <fullName evidence="7">Efflux RND transporter periplasmic adaptor subunit</fullName>
    </submittedName>
</protein>
<dbReference type="InterPro" id="IPR058625">
    <property type="entry name" value="MdtA-like_BSH"/>
</dbReference>
<dbReference type="EMBL" id="JAVKPH010000002">
    <property type="protein sequence ID" value="MDR5651477.1"/>
    <property type="molecule type" value="Genomic_DNA"/>
</dbReference>
<comment type="similarity">
    <text evidence="2">Belongs to the membrane fusion protein (MFP) (TC 8.A.1) family.</text>
</comment>
<feature type="domain" description="CusB-like beta-barrel" evidence="5">
    <location>
        <begin position="223"/>
        <end position="293"/>
    </location>
</feature>
<dbReference type="Gene3D" id="2.40.50.100">
    <property type="match status" value="1"/>
</dbReference>
<dbReference type="Gene3D" id="1.10.287.470">
    <property type="entry name" value="Helix hairpin bin"/>
    <property type="match status" value="1"/>
</dbReference>
<feature type="domain" description="Multidrug resistance protein MdtA-like barrel-sandwich hybrid" evidence="4">
    <location>
        <begin position="89"/>
        <end position="213"/>
    </location>
</feature>
<dbReference type="Gene3D" id="2.40.420.20">
    <property type="match status" value="1"/>
</dbReference>
<evidence type="ECO:0000256" key="3">
    <source>
        <dbReference type="ARBA" id="ARBA00022448"/>
    </source>
</evidence>
<organism evidence="7 8">
    <name type="scientific">Ruixingdingia sedimenti</name>
    <dbReference type="NCBI Taxonomy" id="3073604"/>
    <lineage>
        <taxon>Bacteria</taxon>
        <taxon>Pseudomonadati</taxon>
        <taxon>Pseudomonadota</taxon>
        <taxon>Alphaproteobacteria</taxon>
        <taxon>Rhodobacterales</taxon>
        <taxon>Paracoccaceae</taxon>
        <taxon>Ruixingdingia</taxon>
    </lineage>
</organism>
<feature type="domain" description="Multidrug resistance protein MdtA-like C-terminal permuted SH3" evidence="6">
    <location>
        <begin position="312"/>
        <end position="359"/>
    </location>
</feature>
<comment type="caution">
    <text evidence="7">The sequence shown here is derived from an EMBL/GenBank/DDBJ whole genome shotgun (WGS) entry which is preliminary data.</text>
</comment>
<evidence type="ECO:0000259" key="6">
    <source>
        <dbReference type="Pfam" id="PF25967"/>
    </source>
</evidence>
<dbReference type="Pfam" id="PF25917">
    <property type="entry name" value="BSH_RND"/>
    <property type="match status" value="1"/>
</dbReference>
<dbReference type="Pfam" id="PF25967">
    <property type="entry name" value="RND-MFP_C"/>
    <property type="match status" value="1"/>
</dbReference>
<dbReference type="NCBIfam" id="TIGR01730">
    <property type="entry name" value="RND_mfp"/>
    <property type="match status" value="1"/>
</dbReference>
<dbReference type="Proteomes" id="UP001247754">
    <property type="component" value="Unassembled WGS sequence"/>
</dbReference>
<gene>
    <name evidence="7" type="ORF">RGD00_02595</name>
</gene>
<keyword evidence="3" id="KW-0813">Transport</keyword>
<dbReference type="InterPro" id="IPR058792">
    <property type="entry name" value="Beta-barrel_RND_2"/>
</dbReference>
<evidence type="ECO:0000256" key="2">
    <source>
        <dbReference type="ARBA" id="ARBA00009477"/>
    </source>
</evidence>
<keyword evidence="8" id="KW-1185">Reference proteome</keyword>
<evidence type="ECO:0000256" key="1">
    <source>
        <dbReference type="ARBA" id="ARBA00004196"/>
    </source>
</evidence>
<comment type="subcellular location">
    <subcellularLocation>
        <location evidence="1">Cell envelope</location>
    </subcellularLocation>
</comment>